<sequence>MEGYDWCLDGNDEQEAFYFDMDGQLDMPSNPREHLDQIHSLAVQNYIHTHLQRRWWQKVCSSPEIGGFRQGRWHLIHPDSYFSILAFVVRRLVLAYTMIATPLMVAFYWKLEGCSNYPTIQADVFCDAFFLVDIVLHCFTGRNQVLDSWNPIPQNVLSLLRYFLWFTFLVHITACITWVIKLVSTPEEEVEDFLKRWICNNNHRCGSSIGYVPCPSCDDQFSLWHRYVLIIYFVNTIFTSVGFGDLSPRNSDERLFTIVTLYTGTIMFATILSEVENIIDYLREFSRRHAYRLQEGDPNL</sequence>
<dbReference type="HOGENOM" id="CLU_928887_0_0_1"/>
<reference evidence="4" key="3">
    <citation type="submission" date="2016-03" db="UniProtKB">
        <authorList>
            <consortium name="EnsemblProtists"/>
        </authorList>
    </citation>
    <scope>IDENTIFICATION</scope>
</reference>
<protein>
    <recommendedName>
        <fullName evidence="2">Potassium channel domain-containing protein</fullName>
    </recommendedName>
</protein>
<evidence type="ECO:0000313" key="4">
    <source>
        <dbReference type="EnsemblProtists" id="EKX42936"/>
    </source>
</evidence>
<evidence type="ECO:0000256" key="1">
    <source>
        <dbReference type="SAM" id="Phobius"/>
    </source>
</evidence>
<keyword evidence="1" id="KW-1133">Transmembrane helix</keyword>
<dbReference type="GO" id="GO:0005886">
    <property type="term" value="C:plasma membrane"/>
    <property type="evidence" value="ECO:0007669"/>
    <property type="project" value="TreeGrafter"/>
</dbReference>
<feature type="domain" description="Potassium channel" evidence="2">
    <location>
        <begin position="225"/>
        <end position="277"/>
    </location>
</feature>
<dbReference type="OrthoDB" id="432483at2759"/>
<dbReference type="GO" id="GO:0042391">
    <property type="term" value="P:regulation of membrane potential"/>
    <property type="evidence" value="ECO:0007669"/>
    <property type="project" value="TreeGrafter"/>
</dbReference>
<proteinExistence type="predicted"/>
<dbReference type="Proteomes" id="UP000011087">
    <property type="component" value="Unassembled WGS sequence"/>
</dbReference>
<dbReference type="PaxDb" id="55529-EKX42936"/>
<dbReference type="Pfam" id="PF07885">
    <property type="entry name" value="Ion_trans_2"/>
    <property type="match status" value="1"/>
</dbReference>
<dbReference type="eggNOG" id="KOG0498">
    <property type="taxonomic scope" value="Eukaryota"/>
</dbReference>
<dbReference type="SUPFAM" id="SSF81324">
    <property type="entry name" value="Voltage-gated potassium channels"/>
    <property type="match status" value="1"/>
</dbReference>
<organism evidence="3">
    <name type="scientific">Guillardia theta (strain CCMP2712)</name>
    <name type="common">Cryptophyte</name>
    <dbReference type="NCBI Taxonomy" id="905079"/>
    <lineage>
        <taxon>Eukaryota</taxon>
        <taxon>Cryptophyceae</taxon>
        <taxon>Pyrenomonadales</taxon>
        <taxon>Geminigeraceae</taxon>
        <taxon>Guillardia</taxon>
    </lineage>
</organism>
<dbReference type="EMBL" id="JH993013">
    <property type="protein sequence ID" value="EKX42936.1"/>
    <property type="molecule type" value="Genomic_DNA"/>
</dbReference>
<accession>L1J355</accession>
<feature type="transmembrane region" description="Helical" evidence="1">
    <location>
        <begin position="255"/>
        <end position="273"/>
    </location>
</feature>
<dbReference type="KEGG" id="gtt:GUITHDRAFT_110982"/>
<reference evidence="5" key="2">
    <citation type="submission" date="2012-11" db="EMBL/GenBank/DDBJ databases">
        <authorList>
            <person name="Kuo A."/>
            <person name="Curtis B.A."/>
            <person name="Tanifuji G."/>
            <person name="Burki F."/>
            <person name="Gruber A."/>
            <person name="Irimia M."/>
            <person name="Maruyama S."/>
            <person name="Arias M.C."/>
            <person name="Ball S.G."/>
            <person name="Gile G.H."/>
            <person name="Hirakawa Y."/>
            <person name="Hopkins J.F."/>
            <person name="Rensing S.A."/>
            <person name="Schmutz J."/>
            <person name="Symeonidi A."/>
            <person name="Elias M."/>
            <person name="Eveleigh R.J."/>
            <person name="Herman E.K."/>
            <person name="Klute M.J."/>
            <person name="Nakayama T."/>
            <person name="Obornik M."/>
            <person name="Reyes-Prieto A."/>
            <person name="Armbrust E.V."/>
            <person name="Aves S.J."/>
            <person name="Beiko R.G."/>
            <person name="Coutinho P."/>
            <person name="Dacks J.B."/>
            <person name="Durnford D.G."/>
            <person name="Fast N.M."/>
            <person name="Green B.R."/>
            <person name="Grisdale C."/>
            <person name="Hempe F."/>
            <person name="Henrissat B."/>
            <person name="Hoppner M.P."/>
            <person name="Ishida K.-I."/>
            <person name="Kim E."/>
            <person name="Koreny L."/>
            <person name="Kroth P.G."/>
            <person name="Liu Y."/>
            <person name="Malik S.-B."/>
            <person name="Maier U.G."/>
            <person name="McRose D."/>
            <person name="Mock T."/>
            <person name="Neilson J.A."/>
            <person name="Onodera N.T."/>
            <person name="Poole A.M."/>
            <person name="Pritham E.J."/>
            <person name="Richards T.A."/>
            <person name="Rocap G."/>
            <person name="Roy S.W."/>
            <person name="Sarai C."/>
            <person name="Schaack S."/>
            <person name="Shirato S."/>
            <person name="Slamovits C.H."/>
            <person name="Spencer D.F."/>
            <person name="Suzuki S."/>
            <person name="Worden A.Z."/>
            <person name="Zauner S."/>
            <person name="Barry K."/>
            <person name="Bell C."/>
            <person name="Bharti A.K."/>
            <person name="Crow J.A."/>
            <person name="Grimwood J."/>
            <person name="Kramer R."/>
            <person name="Lindquist E."/>
            <person name="Lucas S."/>
            <person name="Salamov A."/>
            <person name="McFadden G.I."/>
            <person name="Lane C.E."/>
            <person name="Keeling P.J."/>
            <person name="Gray M.W."/>
            <person name="Grigoriev I.V."/>
            <person name="Archibald J.M."/>
        </authorList>
    </citation>
    <scope>NUCLEOTIDE SEQUENCE</scope>
    <source>
        <strain evidence="5">CCMP2712</strain>
    </source>
</reference>
<keyword evidence="1" id="KW-0812">Transmembrane</keyword>
<dbReference type="InterPro" id="IPR013099">
    <property type="entry name" value="K_chnl_dom"/>
</dbReference>
<dbReference type="Gene3D" id="1.10.287.70">
    <property type="match status" value="1"/>
</dbReference>
<evidence type="ECO:0000259" key="2">
    <source>
        <dbReference type="Pfam" id="PF07885"/>
    </source>
</evidence>
<dbReference type="GO" id="GO:0005249">
    <property type="term" value="F:voltage-gated potassium channel activity"/>
    <property type="evidence" value="ECO:0007669"/>
    <property type="project" value="TreeGrafter"/>
</dbReference>
<evidence type="ECO:0000313" key="3">
    <source>
        <dbReference type="EMBL" id="EKX42936.1"/>
    </source>
</evidence>
<dbReference type="PANTHER" id="PTHR10217:SF435">
    <property type="entry name" value="POTASSIUM VOLTAGE-GATED CHANNEL PROTEIN EAG"/>
    <property type="match status" value="1"/>
</dbReference>
<dbReference type="InterPro" id="IPR050818">
    <property type="entry name" value="KCNH_animal-type"/>
</dbReference>
<dbReference type="AlphaFoldDB" id="L1J355"/>
<feature type="transmembrane region" description="Helical" evidence="1">
    <location>
        <begin position="224"/>
        <end position="243"/>
    </location>
</feature>
<evidence type="ECO:0000313" key="5">
    <source>
        <dbReference type="Proteomes" id="UP000011087"/>
    </source>
</evidence>
<dbReference type="GeneID" id="17299590"/>
<keyword evidence="1" id="KW-0472">Membrane</keyword>
<feature type="transmembrane region" description="Helical" evidence="1">
    <location>
        <begin position="159"/>
        <end position="180"/>
    </location>
</feature>
<keyword evidence="5" id="KW-1185">Reference proteome</keyword>
<dbReference type="PANTHER" id="PTHR10217">
    <property type="entry name" value="VOLTAGE AND LIGAND GATED POTASSIUM CHANNEL"/>
    <property type="match status" value="1"/>
</dbReference>
<reference evidence="3 5" key="1">
    <citation type="journal article" date="2012" name="Nature">
        <title>Algal genomes reveal evolutionary mosaicism and the fate of nucleomorphs.</title>
        <authorList>
            <consortium name="DOE Joint Genome Institute"/>
            <person name="Curtis B.A."/>
            <person name="Tanifuji G."/>
            <person name="Burki F."/>
            <person name="Gruber A."/>
            <person name="Irimia M."/>
            <person name="Maruyama S."/>
            <person name="Arias M.C."/>
            <person name="Ball S.G."/>
            <person name="Gile G.H."/>
            <person name="Hirakawa Y."/>
            <person name="Hopkins J.F."/>
            <person name="Kuo A."/>
            <person name="Rensing S.A."/>
            <person name="Schmutz J."/>
            <person name="Symeonidi A."/>
            <person name="Elias M."/>
            <person name="Eveleigh R.J."/>
            <person name="Herman E.K."/>
            <person name="Klute M.J."/>
            <person name="Nakayama T."/>
            <person name="Obornik M."/>
            <person name="Reyes-Prieto A."/>
            <person name="Armbrust E.V."/>
            <person name="Aves S.J."/>
            <person name="Beiko R.G."/>
            <person name="Coutinho P."/>
            <person name="Dacks J.B."/>
            <person name="Durnford D.G."/>
            <person name="Fast N.M."/>
            <person name="Green B.R."/>
            <person name="Grisdale C.J."/>
            <person name="Hempel F."/>
            <person name="Henrissat B."/>
            <person name="Hoppner M.P."/>
            <person name="Ishida K."/>
            <person name="Kim E."/>
            <person name="Koreny L."/>
            <person name="Kroth P.G."/>
            <person name="Liu Y."/>
            <person name="Malik S.B."/>
            <person name="Maier U.G."/>
            <person name="McRose D."/>
            <person name="Mock T."/>
            <person name="Neilson J.A."/>
            <person name="Onodera N.T."/>
            <person name="Poole A.M."/>
            <person name="Pritham E.J."/>
            <person name="Richards T.A."/>
            <person name="Rocap G."/>
            <person name="Roy S.W."/>
            <person name="Sarai C."/>
            <person name="Schaack S."/>
            <person name="Shirato S."/>
            <person name="Slamovits C.H."/>
            <person name="Spencer D.F."/>
            <person name="Suzuki S."/>
            <person name="Worden A.Z."/>
            <person name="Zauner S."/>
            <person name="Barry K."/>
            <person name="Bell C."/>
            <person name="Bharti A.K."/>
            <person name="Crow J.A."/>
            <person name="Grimwood J."/>
            <person name="Kramer R."/>
            <person name="Lindquist E."/>
            <person name="Lucas S."/>
            <person name="Salamov A."/>
            <person name="McFadden G.I."/>
            <person name="Lane C.E."/>
            <person name="Keeling P.J."/>
            <person name="Gray M.W."/>
            <person name="Grigoriev I.V."/>
            <person name="Archibald J.M."/>
        </authorList>
    </citation>
    <scope>NUCLEOTIDE SEQUENCE</scope>
    <source>
        <strain evidence="3 5">CCMP2712</strain>
    </source>
</reference>
<dbReference type="RefSeq" id="XP_005829916.1">
    <property type="nucleotide sequence ID" value="XM_005829859.1"/>
</dbReference>
<name>L1J355_GUITC</name>
<gene>
    <name evidence="3" type="ORF">GUITHDRAFT_110982</name>
</gene>
<dbReference type="EnsemblProtists" id="EKX42936">
    <property type="protein sequence ID" value="EKX42936"/>
    <property type="gene ID" value="GUITHDRAFT_110982"/>
</dbReference>
<feature type="transmembrane region" description="Helical" evidence="1">
    <location>
        <begin position="81"/>
        <end position="108"/>
    </location>
</feature>